<dbReference type="Gene3D" id="6.10.140.140">
    <property type="match status" value="1"/>
</dbReference>
<reference evidence="2" key="1">
    <citation type="submission" date="2025-08" db="UniProtKB">
        <authorList>
            <consortium name="Ensembl"/>
        </authorList>
    </citation>
    <scope>IDENTIFICATION</scope>
</reference>
<sequence>MILGSVSFDDVTVNFSPDEWLCLSSTQRILYRDVTLENYSHLVFVGYCLTKPDVILRLEQGEDPWTLEGEHPGQAHPSECYQARKETSGSSFEFVILLPQPPESLGLGLCHCDQLNILF</sequence>
<feature type="domain" description="KRAB" evidence="1">
    <location>
        <begin position="6"/>
        <end position="77"/>
    </location>
</feature>
<name>A0A8D2HIH1_UROPR</name>
<reference evidence="2" key="2">
    <citation type="submission" date="2025-09" db="UniProtKB">
        <authorList>
            <consortium name="Ensembl"/>
        </authorList>
    </citation>
    <scope>IDENTIFICATION</scope>
</reference>
<dbReference type="InterPro" id="IPR036051">
    <property type="entry name" value="KRAB_dom_sf"/>
</dbReference>
<organism evidence="2 3">
    <name type="scientific">Urocitellus parryii</name>
    <name type="common">Arctic ground squirrel</name>
    <name type="synonym">Spermophilus parryii</name>
    <dbReference type="NCBI Taxonomy" id="9999"/>
    <lineage>
        <taxon>Eukaryota</taxon>
        <taxon>Metazoa</taxon>
        <taxon>Chordata</taxon>
        <taxon>Craniata</taxon>
        <taxon>Vertebrata</taxon>
        <taxon>Euteleostomi</taxon>
        <taxon>Mammalia</taxon>
        <taxon>Eutheria</taxon>
        <taxon>Euarchontoglires</taxon>
        <taxon>Glires</taxon>
        <taxon>Rodentia</taxon>
        <taxon>Sciuromorpha</taxon>
        <taxon>Sciuridae</taxon>
        <taxon>Xerinae</taxon>
        <taxon>Marmotini</taxon>
        <taxon>Urocitellus</taxon>
    </lineage>
</organism>
<keyword evidence="3" id="KW-1185">Reference proteome</keyword>
<protein>
    <recommendedName>
        <fullName evidence="1">KRAB domain-containing protein</fullName>
    </recommendedName>
</protein>
<proteinExistence type="predicted"/>
<dbReference type="SUPFAM" id="SSF109640">
    <property type="entry name" value="KRAB domain (Kruppel-associated box)"/>
    <property type="match status" value="1"/>
</dbReference>
<dbReference type="Ensembl" id="ENSUPAT00010016021.1">
    <property type="protein sequence ID" value="ENSUPAP00010014001.1"/>
    <property type="gene ID" value="ENSUPAG00010011142.1"/>
</dbReference>
<dbReference type="Pfam" id="PF01352">
    <property type="entry name" value="KRAB"/>
    <property type="match status" value="1"/>
</dbReference>
<dbReference type="Proteomes" id="UP000694417">
    <property type="component" value="Unplaced"/>
</dbReference>
<accession>A0A8D2HIH1</accession>
<evidence type="ECO:0000313" key="3">
    <source>
        <dbReference type="Proteomes" id="UP000694417"/>
    </source>
</evidence>
<dbReference type="SMART" id="SM00349">
    <property type="entry name" value="KRAB"/>
    <property type="match status" value="1"/>
</dbReference>
<dbReference type="AlphaFoldDB" id="A0A8D2HIH1"/>
<dbReference type="CDD" id="cd07765">
    <property type="entry name" value="KRAB_A-box"/>
    <property type="match status" value="1"/>
</dbReference>
<dbReference type="PANTHER" id="PTHR23232:SF131">
    <property type="entry name" value="KRAB DOMAIN-CONTAINING PROTEIN"/>
    <property type="match status" value="1"/>
</dbReference>
<evidence type="ECO:0000313" key="2">
    <source>
        <dbReference type="Ensembl" id="ENSUPAP00010014001.1"/>
    </source>
</evidence>
<dbReference type="InterPro" id="IPR050169">
    <property type="entry name" value="Krueppel_C2H2_ZnF"/>
</dbReference>
<dbReference type="GO" id="GO:0006355">
    <property type="term" value="P:regulation of DNA-templated transcription"/>
    <property type="evidence" value="ECO:0007669"/>
    <property type="project" value="InterPro"/>
</dbReference>
<dbReference type="GeneTree" id="ENSGT00940000165394"/>
<dbReference type="PANTHER" id="PTHR23232">
    <property type="entry name" value="KRAB DOMAIN C2H2 ZINC FINGER"/>
    <property type="match status" value="1"/>
</dbReference>
<dbReference type="PROSITE" id="PS50805">
    <property type="entry name" value="KRAB"/>
    <property type="match status" value="1"/>
</dbReference>
<dbReference type="InterPro" id="IPR001909">
    <property type="entry name" value="KRAB"/>
</dbReference>
<evidence type="ECO:0000259" key="1">
    <source>
        <dbReference type="PROSITE" id="PS50805"/>
    </source>
</evidence>